<dbReference type="EMBL" id="CAADFW010000198">
    <property type="protein sequence ID" value="VFK65525.1"/>
    <property type="molecule type" value="Genomic_DNA"/>
</dbReference>
<accession>A0A451AHM9</accession>
<dbReference type="AlphaFoldDB" id="A0A451AHM9"/>
<sequence length="142" mass="16781">MCNQYYFYVVDEDFGPLFIKFSSYFPYTARISVNGHEYAKRQLAMEGIEFEALAHKWLGKLPDPFTQKNHEAGFNYKISILQAEFSRTRVFDRPLSGRHLFEEVIRENIDLGRPSKVSSIFGRRINKRALHLIEWVTYHRTA</sequence>
<protein>
    <submittedName>
        <fullName evidence="1">Uncharacterized protein</fullName>
    </submittedName>
</protein>
<gene>
    <name evidence="1" type="ORF">BECKTC1821F_GA0114240_11981</name>
</gene>
<name>A0A451AHM9_9GAMM</name>
<proteinExistence type="predicted"/>
<evidence type="ECO:0000313" key="1">
    <source>
        <dbReference type="EMBL" id="VFK65525.1"/>
    </source>
</evidence>
<organism evidence="1">
    <name type="scientific">Candidatus Kentrum sp. TC</name>
    <dbReference type="NCBI Taxonomy" id="2126339"/>
    <lineage>
        <taxon>Bacteria</taxon>
        <taxon>Pseudomonadati</taxon>
        <taxon>Pseudomonadota</taxon>
        <taxon>Gammaproteobacteria</taxon>
        <taxon>Candidatus Kentrum</taxon>
    </lineage>
</organism>
<reference evidence="1" key="1">
    <citation type="submission" date="2019-02" db="EMBL/GenBank/DDBJ databases">
        <authorList>
            <person name="Gruber-Vodicka R. H."/>
            <person name="Seah K. B. B."/>
        </authorList>
    </citation>
    <scope>NUCLEOTIDE SEQUENCE</scope>
    <source>
        <strain evidence="1">BECK_BZ126</strain>
    </source>
</reference>